<name>B4VSL2_9CYAN</name>
<gene>
    <name evidence="1" type="ORF">MC7420_2056</name>
</gene>
<sequence length="76" mass="8302">MSIDAVRVAPTVHKIPRHNHRVGAGLGLNLESTPLTYVQNPPLIIGISLICKTRPYSSLNSSPLAYFVPHRSLFPA</sequence>
<reference evidence="1 2" key="1">
    <citation type="submission" date="2008-07" db="EMBL/GenBank/DDBJ databases">
        <authorList>
            <person name="Tandeau de Marsac N."/>
            <person name="Ferriera S."/>
            <person name="Johnson J."/>
            <person name="Kravitz S."/>
            <person name="Beeson K."/>
            <person name="Sutton G."/>
            <person name="Rogers Y.-H."/>
            <person name="Friedman R."/>
            <person name="Frazier M."/>
            <person name="Venter J.C."/>
        </authorList>
    </citation>
    <scope>NUCLEOTIDE SEQUENCE [LARGE SCALE GENOMIC DNA]</scope>
    <source>
        <strain evidence="1 2">PCC 7420</strain>
    </source>
</reference>
<dbReference type="EMBL" id="DS989850">
    <property type="protein sequence ID" value="EDX75052.1"/>
    <property type="molecule type" value="Genomic_DNA"/>
</dbReference>
<evidence type="ECO:0000313" key="1">
    <source>
        <dbReference type="EMBL" id="EDX75052.1"/>
    </source>
</evidence>
<dbReference type="Proteomes" id="UP000003835">
    <property type="component" value="Unassembled WGS sequence"/>
</dbReference>
<dbReference type="AlphaFoldDB" id="B4VSL2"/>
<evidence type="ECO:0000313" key="2">
    <source>
        <dbReference type="Proteomes" id="UP000003835"/>
    </source>
</evidence>
<organism evidence="1 2">
    <name type="scientific">Coleofasciculus chthonoplastes PCC 7420</name>
    <dbReference type="NCBI Taxonomy" id="118168"/>
    <lineage>
        <taxon>Bacteria</taxon>
        <taxon>Bacillati</taxon>
        <taxon>Cyanobacteriota</taxon>
        <taxon>Cyanophyceae</taxon>
        <taxon>Coleofasciculales</taxon>
        <taxon>Coleofasciculaceae</taxon>
        <taxon>Coleofasciculus</taxon>
    </lineage>
</organism>
<accession>B4VSL2</accession>
<dbReference type="HOGENOM" id="CLU_2648256_0_0_3"/>
<protein>
    <submittedName>
        <fullName evidence="1">Uncharacterized protein</fullName>
    </submittedName>
</protein>
<proteinExistence type="predicted"/>
<keyword evidence="2" id="KW-1185">Reference proteome</keyword>